<reference evidence="2 3" key="1">
    <citation type="submission" date="2023-08" db="EMBL/GenBank/DDBJ databases">
        <authorList>
            <person name="Roldan D.M."/>
            <person name="Menes R.J."/>
        </authorList>
    </citation>
    <scope>NUCLEOTIDE SEQUENCE [LARGE SCALE GENOMIC DNA]</scope>
    <source>
        <strain evidence="2 3">CCM 2812</strain>
    </source>
</reference>
<feature type="transmembrane region" description="Helical" evidence="1">
    <location>
        <begin position="49"/>
        <end position="68"/>
    </location>
</feature>
<accession>A0ABT9G2Y0</accession>
<protein>
    <submittedName>
        <fullName evidence="2">BPSS1780 family membrane protein</fullName>
    </submittedName>
</protein>
<keyword evidence="1" id="KW-0812">Transmembrane</keyword>
<evidence type="ECO:0000313" key="2">
    <source>
        <dbReference type="EMBL" id="MDP4300841.1"/>
    </source>
</evidence>
<dbReference type="Proteomes" id="UP001235760">
    <property type="component" value="Unassembled WGS sequence"/>
</dbReference>
<dbReference type="NCBIfam" id="NF041043">
    <property type="entry name" value="BPSS1780_fam"/>
    <property type="match status" value="1"/>
</dbReference>
<proteinExistence type="predicted"/>
<feature type="transmembrane region" description="Helical" evidence="1">
    <location>
        <begin position="26"/>
        <end position="43"/>
    </location>
</feature>
<keyword evidence="3" id="KW-1185">Reference proteome</keyword>
<name>A0ABT9G2Y0_LEPDI</name>
<dbReference type="EMBL" id="JAUZEE010000004">
    <property type="protein sequence ID" value="MDP4300841.1"/>
    <property type="molecule type" value="Genomic_DNA"/>
</dbReference>
<feature type="transmembrane region" description="Helical" evidence="1">
    <location>
        <begin position="192"/>
        <end position="216"/>
    </location>
</feature>
<evidence type="ECO:0000313" key="3">
    <source>
        <dbReference type="Proteomes" id="UP001235760"/>
    </source>
</evidence>
<feature type="transmembrane region" description="Helical" evidence="1">
    <location>
        <begin position="222"/>
        <end position="242"/>
    </location>
</feature>
<gene>
    <name evidence="2" type="ORF">Q8X39_09345</name>
</gene>
<organism evidence="2 3">
    <name type="scientific">Leptothrix discophora</name>
    <dbReference type="NCBI Taxonomy" id="89"/>
    <lineage>
        <taxon>Bacteria</taxon>
        <taxon>Pseudomonadati</taxon>
        <taxon>Pseudomonadota</taxon>
        <taxon>Betaproteobacteria</taxon>
        <taxon>Burkholderiales</taxon>
        <taxon>Sphaerotilaceae</taxon>
        <taxon>Leptothrix</taxon>
    </lineage>
</organism>
<sequence length="265" mass="28296">MKLRNARARDGLAWTLDGLRWLKRQPLHLTGLFGVMLFSLALISRLPVIGAVLVTTLLPAMTAGWVHAVEQMRRHDAKATPGLLFAPLLQAGPNRITLLKVGLAHGLCILLLLALVDLLDPSFGQAWQDLSDASSEEAQGRAMEALQLGMLWRQVIVVPIALVFWHAPVLVHRDGMGLGKAIFGSALATLRNAGAFAVYGASWLAISALMVGVLALLGNPQLVLLIAVPLAMVMSAGFYASLHASVHGCIDLGDDEATPTDTTPR</sequence>
<comment type="caution">
    <text evidence="2">The sequence shown here is derived from an EMBL/GenBank/DDBJ whole genome shotgun (WGS) entry which is preliminary data.</text>
</comment>
<dbReference type="RefSeq" id="WP_305749402.1">
    <property type="nucleotide sequence ID" value="NZ_JAUZEE010000004.1"/>
</dbReference>
<keyword evidence="1" id="KW-0472">Membrane</keyword>
<dbReference type="InterPro" id="IPR047798">
    <property type="entry name" value="BPSS1780-like"/>
</dbReference>
<feature type="transmembrane region" description="Helical" evidence="1">
    <location>
        <begin position="151"/>
        <end position="171"/>
    </location>
</feature>
<keyword evidence="1" id="KW-1133">Transmembrane helix</keyword>
<evidence type="ECO:0000256" key="1">
    <source>
        <dbReference type="SAM" id="Phobius"/>
    </source>
</evidence>